<name>A0AB39V1R3_9FUSO</name>
<dbReference type="RefSeq" id="WP_369715156.1">
    <property type="nucleotide sequence ID" value="NZ_CP165647.1"/>
</dbReference>
<reference evidence="2" key="1">
    <citation type="submission" date="2024-07" db="EMBL/GenBank/DDBJ databases">
        <authorList>
            <person name="Li X.-J."/>
            <person name="Wang X."/>
        </authorList>
    </citation>
    <scope>NUCLEOTIDE SEQUENCE</scope>
    <source>
        <strain evidence="2">HSP-536</strain>
    </source>
</reference>
<feature type="chain" id="PRO_5044251979" evidence="1">
    <location>
        <begin position="24"/>
        <end position="174"/>
    </location>
</feature>
<dbReference type="EMBL" id="CP165647">
    <property type="protein sequence ID" value="XDU61601.1"/>
    <property type="molecule type" value="Genomic_DNA"/>
</dbReference>
<feature type="signal peptide" evidence="1">
    <location>
        <begin position="1"/>
        <end position="23"/>
    </location>
</feature>
<evidence type="ECO:0000313" key="2">
    <source>
        <dbReference type="EMBL" id="XDU61601.1"/>
    </source>
</evidence>
<evidence type="ECO:0000256" key="1">
    <source>
        <dbReference type="SAM" id="SignalP"/>
    </source>
</evidence>
<proteinExistence type="predicted"/>
<keyword evidence="1" id="KW-0732">Signal</keyword>
<protein>
    <submittedName>
        <fullName evidence="2">Uncharacterized protein</fullName>
    </submittedName>
</protein>
<accession>A0AB39V1R3</accession>
<dbReference type="AlphaFoldDB" id="A0AB39V1R3"/>
<gene>
    <name evidence="2" type="ORF">AB8B28_08045</name>
</gene>
<organism evidence="2">
    <name type="scientific">Leptotrichia alba</name>
    <dbReference type="NCBI Taxonomy" id="3239304"/>
    <lineage>
        <taxon>Bacteria</taxon>
        <taxon>Fusobacteriati</taxon>
        <taxon>Fusobacteriota</taxon>
        <taxon>Fusobacteriia</taxon>
        <taxon>Fusobacteriales</taxon>
        <taxon>Leptotrichiaceae</taxon>
        <taxon>Leptotrichia</taxon>
    </lineage>
</organism>
<dbReference type="KEGG" id="lala:AB8B28_08045"/>
<sequence length="174" mass="20503">MKKVMNFVLAMLCFFTFNVVVNAAVKENPVIQEIISEKEKTDKEKLTVKTEELDTDGGSEEINYYYKGNELKKIVDIFDTSNVVDADFTEETEYYLKNGKVYFIHIKEMYTKYDLESVTEDTVKEKKYYFDFKGKLVRYVDENGKIHENDSEMKKAYEDFKGSVSNKLKKYLKN</sequence>